<proteinExistence type="predicted"/>
<keyword evidence="2" id="KW-1185">Reference proteome</keyword>
<gene>
    <name evidence="1" type="ORF">TRP8649_02296</name>
</gene>
<sequence>MPIARRILPEFGLTFVRYFGDVTVKENLDCFLGYIDDPQFDPNFHVLVDQESCTLSEATYSEMRRLAYCLLPYYKARGRASRTALYGPTDVQFGISRLYESVSETYVDRDVGVFRTQEEALAYLGYDPEDQELFDTLWQSALQFKSGT</sequence>
<protein>
    <submittedName>
        <fullName evidence="1">Uncharacterized protein</fullName>
    </submittedName>
</protein>
<organism evidence="1 2">
    <name type="scientific">Pelagimonas phthalicica</name>
    <dbReference type="NCBI Taxonomy" id="1037362"/>
    <lineage>
        <taxon>Bacteria</taxon>
        <taxon>Pseudomonadati</taxon>
        <taxon>Pseudomonadota</taxon>
        <taxon>Alphaproteobacteria</taxon>
        <taxon>Rhodobacterales</taxon>
        <taxon>Roseobacteraceae</taxon>
        <taxon>Pelagimonas</taxon>
    </lineage>
</organism>
<evidence type="ECO:0000313" key="1">
    <source>
        <dbReference type="EMBL" id="SMX28181.1"/>
    </source>
</evidence>
<dbReference type="Proteomes" id="UP000225972">
    <property type="component" value="Unassembled WGS sequence"/>
</dbReference>
<dbReference type="EMBL" id="FXXP01000002">
    <property type="protein sequence ID" value="SMX28181.1"/>
    <property type="molecule type" value="Genomic_DNA"/>
</dbReference>
<dbReference type="AlphaFoldDB" id="A0A238JBU4"/>
<evidence type="ECO:0000313" key="2">
    <source>
        <dbReference type="Proteomes" id="UP000225972"/>
    </source>
</evidence>
<dbReference type="OrthoDB" id="7877306at2"/>
<dbReference type="RefSeq" id="WP_099245337.1">
    <property type="nucleotide sequence ID" value="NZ_FXXP01000002.1"/>
</dbReference>
<name>A0A238JBU4_9RHOB</name>
<reference evidence="2" key="1">
    <citation type="submission" date="2017-05" db="EMBL/GenBank/DDBJ databases">
        <authorList>
            <person name="Rodrigo-Torres L."/>
            <person name="Arahal R. D."/>
            <person name="Lucena T."/>
        </authorList>
    </citation>
    <scope>NUCLEOTIDE SEQUENCE [LARGE SCALE GENOMIC DNA]</scope>
    <source>
        <strain evidence="2">CECT 8649</strain>
    </source>
</reference>
<accession>A0A238JBU4</accession>